<sequence>MPGPTLVMAITLLAKGRKHTAVVDPTCANQTAAPLPTQSEERMSVLLREQAELVRLQSERIAELERRLGTLETPPKVSTAPSAPPPAVPRQQGASFEELAASEMGAFHTVDEHISNEGRLQTLFSTSTGSPIRALALSRHMVYKGSPQLVAAADAKNNLWIFNRSGELLVTAPLSHTPSASVIALAFGPREDPFVASAGTDGQIRIFNLSLPSRPSRSMVNRIASTTSPPSDESALAALTLDIVCHVHHDNDADGSAPRRSGPPPPIVGIDVYTRRRRTQLLVMDAHGSLFVVGRNGSVHRKLEMGSPVTAFARSGTMIAVATTSDLLVVDISKAETTPLPCEIPKLMGASVDELGFGEITGMAFDLELPQLLYAATSGGEVLLFNTRTRTKFRSGPSDAPPVTKRSSCRLVERLRGHQPSALAIAAVRGYLFSASPSLLVAHNVSGLYSRSKQAAQAVLGRPLGKHTRSKAGATVLAAASPLATVAISSLPPSPPLLALAYGPKGTLTLFSSRLPYDKEKPKWLLNGLFSSPLLMGIAITAVFYSLIKAWRAVAARSAPDMVGYPGMTGSDMTEMSGHYGGKNDENFVRAMAMADTGRPVRGQSLGRLHAKPSGARHQRAHYGTSGMSMRRQFEPAQMDLL</sequence>
<keyword evidence="2" id="KW-0472">Membrane</keyword>
<reference evidence="3" key="1">
    <citation type="journal article" date="2012" name="Nature">
        <title>The oyster genome reveals stress adaptation and complexity of shell formation.</title>
        <authorList>
            <person name="Zhang G."/>
            <person name="Fang X."/>
            <person name="Guo X."/>
            <person name="Li L."/>
            <person name="Luo R."/>
            <person name="Xu F."/>
            <person name="Yang P."/>
            <person name="Zhang L."/>
            <person name="Wang X."/>
            <person name="Qi H."/>
            <person name="Xiong Z."/>
            <person name="Que H."/>
            <person name="Xie Y."/>
            <person name="Holland P.W."/>
            <person name="Paps J."/>
            <person name="Zhu Y."/>
            <person name="Wu F."/>
            <person name="Chen Y."/>
            <person name="Wang J."/>
            <person name="Peng C."/>
            <person name="Meng J."/>
            <person name="Yang L."/>
            <person name="Liu J."/>
            <person name="Wen B."/>
            <person name="Zhang N."/>
            <person name="Huang Z."/>
            <person name="Zhu Q."/>
            <person name="Feng Y."/>
            <person name="Mount A."/>
            <person name="Hedgecock D."/>
            <person name="Xu Z."/>
            <person name="Liu Y."/>
            <person name="Domazet-Loso T."/>
            <person name="Du Y."/>
            <person name="Sun X."/>
            <person name="Zhang S."/>
            <person name="Liu B."/>
            <person name="Cheng P."/>
            <person name="Jiang X."/>
            <person name="Li J."/>
            <person name="Fan D."/>
            <person name="Wang W."/>
            <person name="Fu W."/>
            <person name="Wang T."/>
            <person name="Wang B."/>
            <person name="Zhang J."/>
            <person name="Peng Z."/>
            <person name="Li Y."/>
            <person name="Li N."/>
            <person name="Wang J."/>
            <person name="Chen M."/>
            <person name="He Y."/>
            <person name="Tan F."/>
            <person name="Song X."/>
            <person name="Zheng Q."/>
            <person name="Huang R."/>
            <person name="Yang H."/>
            <person name="Du X."/>
            <person name="Chen L."/>
            <person name="Yang M."/>
            <person name="Gaffney P.M."/>
            <person name="Wang S."/>
            <person name="Luo L."/>
            <person name="She Z."/>
            <person name="Ming Y."/>
            <person name="Huang W."/>
            <person name="Zhang S."/>
            <person name="Huang B."/>
            <person name="Zhang Y."/>
            <person name="Qu T."/>
            <person name="Ni P."/>
            <person name="Miao G."/>
            <person name="Wang J."/>
            <person name="Wang Q."/>
            <person name="Steinberg C.E."/>
            <person name="Wang H."/>
            <person name="Li N."/>
            <person name="Qian L."/>
            <person name="Zhang G."/>
            <person name="Li Y."/>
            <person name="Yang H."/>
            <person name="Liu X."/>
            <person name="Wang J."/>
            <person name="Yin Y."/>
            <person name="Wang J."/>
        </authorList>
    </citation>
    <scope>NUCLEOTIDE SEQUENCE [LARGE SCALE GENOMIC DNA]</scope>
    <source>
        <strain evidence="3">05x7-T-G4-1.051#20</strain>
    </source>
</reference>
<proteinExistence type="predicted"/>
<keyword evidence="2" id="KW-0812">Transmembrane</keyword>
<evidence type="ECO:0000256" key="1">
    <source>
        <dbReference type="SAM" id="MobiDB-lite"/>
    </source>
</evidence>
<dbReference type="HOGENOM" id="CLU_426574_0_0_1"/>
<dbReference type="InterPro" id="IPR045288">
    <property type="entry name" value="At1g75140-like"/>
</dbReference>
<feature type="compositionally biased region" description="Basic residues" evidence="1">
    <location>
        <begin position="609"/>
        <end position="621"/>
    </location>
</feature>
<dbReference type="InterPro" id="IPR036322">
    <property type="entry name" value="WD40_repeat_dom_sf"/>
</dbReference>
<organism evidence="3">
    <name type="scientific">Magallana gigas</name>
    <name type="common">Pacific oyster</name>
    <name type="synonym">Crassostrea gigas</name>
    <dbReference type="NCBI Taxonomy" id="29159"/>
    <lineage>
        <taxon>Eukaryota</taxon>
        <taxon>Metazoa</taxon>
        <taxon>Spiralia</taxon>
        <taxon>Lophotrochozoa</taxon>
        <taxon>Mollusca</taxon>
        <taxon>Bivalvia</taxon>
        <taxon>Autobranchia</taxon>
        <taxon>Pteriomorphia</taxon>
        <taxon>Ostreida</taxon>
        <taxon>Ostreoidea</taxon>
        <taxon>Ostreidae</taxon>
        <taxon>Magallana</taxon>
    </lineage>
</organism>
<dbReference type="Gene3D" id="2.130.10.10">
    <property type="entry name" value="YVTN repeat-like/Quinoprotein amine dehydrogenase"/>
    <property type="match status" value="1"/>
</dbReference>
<dbReference type="PANTHER" id="PTHR35464">
    <property type="entry name" value="OS06G0115200 PROTEIN"/>
    <property type="match status" value="1"/>
</dbReference>
<dbReference type="InParanoid" id="K1QF82"/>
<dbReference type="InterPro" id="IPR015943">
    <property type="entry name" value="WD40/YVTN_repeat-like_dom_sf"/>
</dbReference>
<dbReference type="PANTHER" id="PTHR35464:SF1">
    <property type="entry name" value="OS06G0115200 PROTEIN"/>
    <property type="match status" value="1"/>
</dbReference>
<evidence type="ECO:0000256" key="2">
    <source>
        <dbReference type="SAM" id="Phobius"/>
    </source>
</evidence>
<protein>
    <submittedName>
        <fullName evidence="3">Uncharacterized protein</fullName>
    </submittedName>
</protein>
<feature type="region of interest" description="Disordered" evidence="1">
    <location>
        <begin position="67"/>
        <end position="93"/>
    </location>
</feature>
<feature type="transmembrane region" description="Helical" evidence="2">
    <location>
        <begin position="524"/>
        <end position="548"/>
    </location>
</feature>
<feature type="region of interest" description="Disordered" evidence="1">
    <location>
        <begin position="602"/>
        <end position="629"/>
    </location>
</feature>
<dbReference type="AlphaFoldDB" id="K1QF82"/>
<accession>K1QF82</accession>
<keyword evidence="2" id="KW-1133">Transmembrane helix</keyword>
<gene>
    <name evidence="3" type="ORF">CGI_10000532</name>
</gene>
<dbReference type="SUPFAM" id="SSF50978">
    <property type="entry name" value="WD40 repeat-like"/>
    <property type="match status" value="1"/>
</dbReference>
<name>K1QF82_MAGGI</name>
<dbReference type="EMBL" id="JH817933">
    <property type="protein sequence ID" value="EKC27515.1"/>
    <property type="molecule type" value="Genomic_DNA"/>
</dbReference>
<evidence type="ECO:0000313" key="3">
    <source>
        <dbReference type="EMBL" id="EKC27515.1"/>
    </source>
</evidence>